<organism evidence="1 2">
    <name type="scientific">Micromonospora arida</name>
    <dbReference type="NCBI Taxonomy" id="2203715"/>
    <lineage>
        <taxon>Bacteria</taxon>
        <taxon>Bacillati</taxon>
        <taxon>Actinomycetota</taxon>
        <taxon>Actinomycetes</taxon>
        <taxon>Micromonosporales</taxon>
        <taxon>Micromonosporaceae</taxon>
        <taxon>Micromonospora</taxon>
    </lineage>
</organism>
<dbReference type="AlphaFoldDB" id="A0A3N9X876"/>
<reference evidence="1 2" key="1">
    <citation type="submission" date="2018-05" db="EMBL/GenBank/DDBJ databases">
        <title>Micromonospora from Atacama Desert.</title>
        <authorList>
            <person name="Carro L."/>
            <person name="Goodfellow M."/>
            <person name="Klenk H.-P."/>
        </authorList>
    </citation>
    <scope>NUCLEOTIDE SEQUENCE [LARGE SCALE GENOMIC DNA]</scope>
    <source>
        <strain evidence="1 2">LB32</strain>
    </source>
</reference>
<evidence type="ECO:0000313" key="1">
    <source>
        <dbReference type="EMBL" id="RQX09298.1"/>
    </source>
</evidence>
<keyword evidence="2" id="KW-1185">Reference proteome</keyword>
<sequence>MPGPRRPCGDAASTLAPNVGRAIDTGNENGLVSWYYDPTRTPSWREAPGGHFFRHDLFVQNLDGMLGRLRRAG</sequence>
<proteinExistence type="predicted"/>
<dbReference type="Proteomes" id="UP000266889">
    <property type="component" value="Unassembled WGS sequence"/>
</dbReference>
<gene>
    <name evidence="1" type="ORF">DLJ58_15520</name>
</gene>
<protein>
    <submittedName>
        <fullName evidence="1">Uncharacterized protein</fullName>
    </submittedName>
</protein>
<dbReference type="EMBL" id="QGSY01000175">
    <property type="protein sequence ID" value="RQX09298.1"/>
    <property type="molecule type" value="Genomic_DNA"/>
</dbReference>
<comment type="caution">
    <text evidence="1">The sequence shown here is derived from an EMBL/GenBank/DDBJ whole genome shotgun (WGS) entry which is preliminary data.</text>
</comment>
<name>A0A3N9X876_9ACTN</name>
<evidence type="ECO:0000313" key="2">
    <source>
        <dbReference type="Proteomes" id="UP000266889"/>
    </source>
</evidence>
<accession>A0A3N9X876</accession>